<protein>
    <recommendedName>
        <fullName evidence="4">CARD domain-containing protein</fullName>
    </recommendedName>
</protein>
<name>A0A7R9FRG4_9CRUS</name>
<dbReference type="EMBL" id="LR903708">
    <property type="protein sequence ID" value="CAD7252197.1"/>
    <property type="molecule type" value="Genomic_DNA"/>
</dbReference>
<organism evidence="2">
    <name type="scientific">Darwinula stevensoni</name>
    <dbReference type="NCBI Taxonomy" id="69355"/>
    <lineage>
        <taxon>Eukaryota</taxon>
        <taxon>Metazoa</taxon>
        <taxon>Ecdysozoa</taxon>
        <taxon>Arthropoda</taxon>
        <taxon>Crustacea</taxon>
        <taxon>Oligostraca</taxon>
        <taxon>Ostracoda</taxon>
        <taxon>Podocopa</taxon>
        <taxon>Podocopida</taxon>
        <taxon>Darwinulocopina</taxon>
        <taxon>Darwinuloidea</taxon>
        <taxon>Darwinulidae</taxon>
        <taxon>Darwinula</taxon>
    </lineage>
</organism>
<dbReference type="AlphaFoldDB" id="A0A7R9FRG4"/>
<dbReference type="Proteomes" id="UP000677054">
    <property type="component" value="Unassembled WGS sequence"/>
</dbReference>
<feature type="compositionally biased region" description="Polar residues" evidence="1">
    <location>
        <begin position="97"/>
        <end position="112"/>
    </location>
</feature>
<accession>A0A7R9FRG4</accession>
<evidence type="ECO:0000256" key="1">
    <source>
        <dbReference type="SAM" id="MobiDB-lite"/>
    </source>
</evidence>
<proteinExistence type="predicted"/>
<evidence type="ECO:0008006" key="4">
    <source>
        <dbReference type="Google" id="ProtNLM"/>
    </source>
</evidence>
<evidence type="ECO:0000313" key="3">
    <source>
        <dbReference type="Proteomes" id="UP000677054"/>
    </source>
</evidence>
<reference evidence="2" key="1">
    <citation type="submission" date="2020-11" db="EMBL/GenBank/DDBJ databases">
        <authorList>
            <person name="Tran Van P."/>
        </authorList>
    </citation>
    <scope>NUCLEOTIDE SEQUENCE</scope>
</reference>
<evidence type="ECO:0000313" key="2">
    <source>
        <dbReference type="EMBL" id="CAD7252197.1"/>
    </source>
</evidence>
<keyword evidence="3" id="KW-1185">Reference proteome</keyword>
<sequence length="211" mass="23966">MAASQVIAKFTTELEYVDIDRLLQELWKEGVIKPQPYFQARNKPFEEKLSFVQLQLSIGGEDVFPTFLECLRTLKYGQLASAMEAEWKKKGGKGPTESGNTLPSNGAPQASGISKPDLKPVDLDDIRRVKDVMKDRNVVVKVDLFVDVLVKKRLLSVVEEKEIRETRGHNAKIDAIFDILLELDAEEVYEKLIDTFKEMKRNDIIKKIQGA</sequence>
<feature type="region of interest" description="Disordered" evidence="1">
    <location>
        <begin position="87"/>
        <end position="118"/>
    </location>
</feature>
<dbReference type="EMBL" id="CAJPEV010004191">
    <property type="protein sequence ID" value="CAG0901355.1"/>
    <property type="molecule type" value="Genomic_DNA"/>
</dbReference>
<gene>
    <name evidence="2" type="ORF">DSTB1V02_LOCUS11955</name>
</gene>